<keyword evidence="2 6" id="KW-0812">Transmembrane</keyword>
<keyword evidence="5 6" id="KW-0472">Membrane</keyword>
<feature type="transmembrane region" description="Helical" evidence="6">
    <location>
        <begin position="110"/>
        <end position="130"/>
    </location>
</feature>
<evidence type="ECO:0000256" key="2">
    <source>
        <dbReference type="ARBA" id="ARBA00022692"/>
    </source>
</evidence>
<evidence type="ECO:0000313" key="8">
    <source>
        <dbReference type="EMBL" id="GFQ01692.1"/>
    </source>
</evidence>
<evidence type="ECO:0000313" key="9">
    <source>
        <dbReference type="Proteomes" id="UP000653305"/>
    </source>
</evidence>
<protein>
    <submittedName>
        <fullName evidence="8">ABC transporter b family member 9</fullName>
    </submittedName>
</protein>
<dbReference type="PROSITE" id="PS50929">
    <property type="entry name" value="ABC_TM1F"/>
    <property type="match status" value="1"/>
</dbReference>
<dbReference type="InterPro" id="IPR036640">
    <property type="entry name" value="ABC1_TM_sf"/>
</dbReference>
<gene>
    <name evidence="8" type="ORF">PHJA_002313100</name>
</gene>
<keyword evidence="4" id="KW-0560">Oxidoreductase</keyword>
<name>A0A830D5K6_9LAMI</name>
<dbReference type="Gene3D" id="1.20.1560.10">
    <property type="entry name" value="ABC transporter type 1, transmembrane domain"/>
    <property type="match status" value="1"/>
</dbReference>
<dbReference type="InterPro" id="IPR051019">
    <property type="entry name" value="VLCFA-Steroid_DH"/>
</dbReference>
<dbReference type="EMBL" id="BMAC01000700">
    <property type="protein sequence ID" value="GFQ01692.1"/>
    <property type="molecule type" value="Genomic_DNA"/>
</dbReference>
<evidence type="ECO:0000256" key="5">
    <source>
        <dbReference type="ARBA" id="ARBA00023136"/>
    </source>
</evidence>
<evidence type="ECO:0000256" key="3">
    <source>
        <dbReference type="ARBA" id="ARBA00022989"/>
    </source>
</evidence>
<dbReference type="PANTHER" id="PTHR43899:SF13">
    <property type="entry name" value="RH59310P"/>
    <property type="match status" value="1"/>
</dbReference>
<dbReference type="InterPro" id="IPR036291">
    <property type="entry name" value="NAD(P)-bd_dom_sf"/>
</dbReference>
<dbReference type="OrthoDB" id="6500128at2759"/>
<dbReference type="GO" id="GO:0005524">
    <property type="term" value="F:ATP binding"/>
    <property type="evidence" value="ECO:0007669"/>
    <property type="project" value="InterPro"/>
</dbReference>
<organism evidence="8 9">
    <name type="scientific">Phtheirospermum japonicum</name>
    <dbReference type="NCBI Taxonomy" id="374723"/>
    <lineage>
        <taxon>Eukaryota</taxon>
        <taxon>Viridiplantae</taxon>
        <taxon>Streptophyta</taxon>
        <taxon>Embryophyta</taxon>
        <taxon>Tracheophyta</taxon>
        <taxon>Spermatophyta</taxon>
        <taxon>Magnoliopsida</taxon>
        <taxon>eudicotyledons</taxon>
        <taxon>Gunneridae</taxon>
        <taxon>Pentapetalae</taxon>
        <taxon>asterids</taxon>
        <taxon>lamiids</taxon>
        <taxon>Lamiales</taxon>
        <taxon>Orobanchaceae</taxon>
        <taxon>Orobanchaceae incertae sedis</taxon>
        <taxon>Phtheirospermum</taxon>
    </lineage>
</organism>
<evidence type="ECO:0000256" key="4">
    <source>
        <dbReference type="ARBA" id="ARBA00023002"/>
    </source>
</evidence>
<dbReference type="GO" id="GO:0005783">
    <property type="term" value="C:endoplasmic reticulum"/>
    <property type="evidence" value="ECO:0007669"/>
    <property type="project" value="TreeGrafter"/>
</dbReference>
<evidence type="ECO:0000259" key="7">
    <source>
        <dbReference type="PROSITE" id="PS50929"/>
    </source>
</evidence>
<keyword evidence="3 6" id="KW-1133">Transmembrane helix</keyword>
<dbReference type="GO" id="GO:0045703">
    <property type="term" value="F:ketoreductase activity"/>
    <property type="evidence" value="ECO:0007669"/>
    <property type="project" value="TreeGrafter"/>
</dbReference>
<comment type="caution">
    <text evidence="8">The sequence shown here is derived from an EMBL/GenBank/DDBJ whole genome shotgun (WGS) entry which is preliminary data.</text>
</comment>
<dbReference type="SUPFAM" id="SSF51735">
    <property type="entry name" value="NAD(P)-binding Rossmann-fold domains"/>
    <property type="match status" value="1"/>
</dbReference>
<dbReference type="Proteomes" id="UP000653305">
    <property type="component" value="Unassembled WGS sequence"/>
</dbReference>
<dbReference type="Pfam" id="PF00664">
    <property type="entry name" value="ABC_membrane"/>
    <property type="match status" value="1"/>
</dbReference>
<dbReference type="AlphaFoldDB" id="A0A830D5K6"/>
<sequence length="138" mass="15128">MIARKRGAIVNIGSGTALLSLLIRFIPTKAYVDQFSRCLYVEYKNSGINVQCQIMYEEASQVANDAVSSIRTVASFSAEDKVMKMYEQKCVCPLKSGVRLGIISGSSFGVGNFLLFCTQAFCFYIGVVLIQHGKASFV</sequence>
<dbReference type="GO" id="GO:0016020">
    <property type="term" value="C:membrane"/>
    <property type="evidence" value="ECO:0007669"/>
    <property type="project" value="InterPro"/>
</dbReference>
<dbReference type="InterPro" id="IPR011527">
    <property type="entry name" value="ABC1_TM_dom"/>
</dbReference>
<dbReference type="SUPFAM" id="SSF90123">
    <property type="entry name" value="ABC transporter transmembrane region"/>
    <property type="match status" value="1"/>
</dbReference>
<accession>A0A830D5K6</accession>
<feature type="domain" description="ABC transmembrane type-1" evidence="7">
    <location>
        <begin position="53"/>
        <end position="138"/>
    </location>
</feature>
<evidence type="ECO:0000256" key="1">
    <source>
        <dbReference type="ARBA" id="ARBA00006484"/>
    </source>
</evidence>
<proteinExistence type="inferred from homology"/>
<comment type="similarity">
    <text evidence="1">Belongs to the short-chain dehydrogenases/reductases (SDR) family.</text>
</comment>
<dbReference type="GO" id="GO:0140359">
    <property type="term" value="F:ABC-type transporter activity"/>
    <property type="evidence" value="ECO:0007669"/>
    <property type="project" value="InterPro"/>
</dbReference>
<feature type="transmembrane region" description="Helical" evidence="6">
    <location>
        <begin position="7"/>
        <end position="26"/>
    </location>
</feature>
<evidence type="ECO:0000256" key="6">
    <source>
        <dbReference type="SAM" id="Phobius"/>
    </source>
</evidence>
<reference evidence="8" key="1">
    <citation type="submission" date="2020-07" db="EMBL/GenBank/DDBJ databases">
        <title>Ethylene signaling mediates host invasion by parasitic plants.</title>
        <authorList>
            <person name="Yoshida S."/>
        </authorList>
    </citation>
    <scope>NUCLEOTIDE SEQUENCE</scope>
    <source>
        <strain evidence="8">Okayama</strain>
    </source>
</reference>
<dbReference type="PANTHER" id="PTHR43899">
    <property type="entry name" value="RH59310P"/>
    <property type="match status" value="1"/>
</dbReference>
<keyword evidence="9" id="KW-1185">Reference proteome</keyword>